<protein>
    <submittedName>
        <fullName evidence="6">Multicopper oxidase CueO</fullName>
        <ecNumber evidence="6">1.16.3.1</ecNumber>
    </submittedName>
</protein>
<sequence>RESEMSFRPGGKTPTFGFNGSYLGPVIRVRRGDKPVARVTNRLQENITLHWHGLIIPGEVDGGPYNIIAPGDTWRAPLSIDQPAATLWYHPHLYPATAELVLKGLAGLFVIDDEESDGLGLPSRWGVDDIPVVLQDRRYDKSGAFFHSFNPITVAVGYVGDTMLVNGAVDPVAKTAKGWVRLRILNGSNARNYRLALSDNRAFHVIASDGGLLEQPVTMKELPITAGERYEIMVDARDGKPFDLVSLPVLHQPAMRLPPFDQPLPLATFQPDGADGTGRMPDSLAKIPSLPQTLPPVSQGLVMQMYRDAEARKLMTDAGLMEMAKSGKTDPAVVAKMVDLIANQPAMPLKAQLTANGVNGKPFSFVESGFDAPLNTDLVWAISEETDSMLHPVHIHGCQFRITSLDRKPPPAHMAGWKDVAPIENGGTAEIYVRFPQPATADAPFMVHCHNLEHEDSGMMTEFSVTKPAKG</sequence>
<feature type="non-terminal residue" evidence="6">
    <location>
        <position position="1"/>
    </location>
</feature>
<dbReference type="Pfam" id="PF07731">
    <property type="entry name" value="Cu-oxidase_2"/>
    <property type="match status" value="1"/>
</dbReference>
<dbReference type="EMBL" id="JBHRTR010000025">
    <property type="protein sequence ID" value="MFC3227858.1"/>
    <property type="molecule type" value="Genomic_DNA"/>
</dbReference>
<comment type="caution">
    <text evidence="6">The sequence shown here is derived from an EMBL/GenBank/DDBJ whole genome shotgun (WGS) entry which is preliminary data.</text>
</comment>
<dbReference type="InterPro" id="IPR008972">
    <property type="entry name" value="Cupredoxin"/>
</dbReference>
<gene>
    <name evidence="6" type="primary">cueO</name>
    <name evidence="6" type="ORF">ACFOGJ_11485</name>
</gene>
<evidence type="ECO:0000256" key="1">
    <source>
        <dbReference type="ARBA" id="ARBA00022723"/>
    </source>
</evidence>
<dbReference type="EC" id="1.16.3.1" evidence="6"/>
<dbReference type="SUPFAM" id="SSF49503">
    <property type="entry name" value="Cupredoxins"/>
    <property type="match status" value="3"/>
</dbReference>
<dbReference type="RefSeq" id="WP_379900392.1">
    <property type="nucleotide sequence ID" value="NZ_JBHRTR010000025.1"/>
</dbReference>
<dbReference type="NCBIfam" id="NF008205">
    <property type="entry name" value="PRK10965.1"/>
    <property type="match status" value="1"/>
</dbReference>
<dbReference type="PANTHER" id="PTHR48267">
    <property type="entry name" value="CUPREDOXIN SUPERFAMILY PROTEIN"/>
    <property type="match status" value="1"/>
</dbReference>
<evidence type="ECO:0000259" key="4">
    <source>
        <dbReference type="Pfam" id="PF07731"/>
    </source>
</evidence>
<feature type="domain" description="Plastocyanin-like" evidence="4">
    <location>
        <begin position="349"/>
        <end position="467"/>
    </location>
</feature>
<reference evidence="7" key="1">
    <citation type="journal article" date="2019" name="Int. J. Syst. Evol. Microbiol.">
        <title>The Global Catalogue of Microorganisms (GCM) 10K type strain sequencing project: providing services to taxonomists for standard genome sequencing and annotation.</title>
        <authorList>
            <consortium name="The Broad Institute Genomics Platform"/>
            <consortium name="The Broad Institute Genome Sequencing Center for Infectious Disease"/>
            <person name="Wu L."/>
            <person name="Ma J."/>
        </authorList>
    </citation>
    <scope>NUCLEOTIDE SEQUENCE [LARGE SCALE GENOMIC DNA]</scope>
    <source>
        <strain evidence="7">KCTC 42964</strain>
    </source>
</reference>
<dbReference type="InterPro" id="IPR011706">
    <property type="entry name" value="Cu-oxidase_C"/>
</dbReference>
<organism evidence="6 7">
    <name type="scientific">Marinibaculum pumilum</name>
    <dbReference type="NCBI Taxonomy" id="1766165"/>
    <lineage>
        <taxon>Bacteria</taxon>
        <taxon>Pseudomonadati</taxon>
        <taxon>Pseudomonadota</taxon>
        <taxon>Alphaproteobacteria</taxon>
        <taxon>Rhodospirillales</taxon>
        <taxon>Rhodospirillaceae</taxon>
        <taxon>Marinibaculum</taxon>
    </lineage>
</organism>
<dbReference type="Pfam" id="PF00394">
    <property type="entry name" value="Cu-oxidase"/>
    <property type="match status" value="1"/>
</dbReference>
<keyword evidence="2 6" id="KW-0560">Oxidoreductase</keyword>
<dbReference type="Proteomes" id="UP001595528">
    <property type="component" value="Unassembled WGS sequence"/>
</dbReference>
<dbReference type="CDD" id="cd13867">
    <property type="entry name" value="CuRO_2_CueO_FtsP"/>
    <property type="match status" value="1"/>
</dbReference>
<dbReference type="PROSITE" id="PS00080">
    <property type="entry name" value="MULTICOPPER_OXIDASE2"/>
    <property type="match status" value="1"/>
</dbReference>
<feature type="domain" description="Plastocyanin-like" evidence="3">
    <location>
        <begin position="172"/>
        <end position="238"/>
    </location>
</feature>
<dbReference type="GO" id="GO:0004322">
    <property type="term" value="F:ferroxidase activity"/>
    <property type="evidence" value="ECO:0007669"/>
    <property type="project" value="UniProtKB-EC"/>
</dbReference>
<evidence type="ECO:0000259" key="5">
    <source>
        <dbReference type="Pfam" id="PF07732"/>
    </source>
</evidence>
<keyword evidence="7" id="KW-1185">Reference proteome</keyword>
<name>A0ABV7KZL4_9PROT</name>
<evidence type="ECO:0000256" key="2">
    <source>
        <dbReference type="ARBA" id="ARBA00023002"/>
    </source>
</evidence>
<dbReference type="Gene3D" id="2.60.40.420">
    <property type="entry name" value="Cupredoxins - blue copper proteins"/>
    <property type="match status" value="3"/>
</dbReference>
<feature type="domain" description="Plastocyanin-like" evidence="5">
    <location>
        <begin position="6"/>
        <end position="115"/>
    </location>
</feature>
<dbReference type="InterPro" id="IPR011707">
    <property type="entry name" value="Cu-oxidase-like_N"/>
</dbReference>
<dbReference type="InterPro" id="IPR002355">
    <property type="entry name" value="Cu_oxidase_Cu_BS"/>
</dbReference>
<dbReference type="InterPro" id="IPR001117">
    <property type="entry name" value="Cu-oxidase_2nd"/>
</dbReference>
<proteinExistence type="predicted"/>
<dbReference type="InterPro" id="IPR045087">
    <property type="entry name" value="Cu-oxidase_fam"/>
</dbReference>
<evidence type="ECO:0000313" key="7">
    <source>
        <dbReference type="Proteomes" id="UP001595528"/>
    </source>
</evidence>
<dbReference type="Pfam" id="PF07732">
    <property type="entry name" value="Cu-oxidase_3"/>
    <property type="match status" value="1"/>
</dbReference>
<accession>A0ABV7KZL4</accession>
<dbReference type="CDD" id="cd04232">
    <property type="entry name" value="CuRO_1_CueO_FtsP"/>
    <property type="match status" value="1"/>
</dbReference>
<evidence type="ECO:0000259" key="3">
    <source>
        <dbReference type="Pfam" id="PF00394"/>
    </source>
</evidence>
<dbReference type="PANTHER" id="PTHR48267:SF1">
    <property type="entry name" value="BILIRUBIN OXIDASE"/>
    <property type="match status" value="1"/>
</dbReference>
<evidence type="ECO:0000313" key="6">
    <source>
        <dbReference type="EMBL" id="MFC3227858.1"/>
    </source>
</evidence>
<keyword evidence="1" id="KW-0479">Metal-binding</keyword>